<protein>
    <submittedName>
        <fullName evidence="1">Uncharacterized protein</fullName>
    </submittedName>
</protein>
<gene>
    <name evidence="1" type="ORF">N479_26545</name>
</gene>
<dbReference type="AlphaFoldDB" id="A0A0F6AEN2"/>
<dbReference type="Proteomes" id="UP000033434">
    <property type="component" value="Unassembled WGS sequence"/>
</dbReference>
<name>A0A0F6AEN2_9GAMM</name>
<evidence type="ECO:0000313" key="2">
    <source>
        <dbReference type="Proteomes" id="UP000033434"/>
    </source>
</evidence>
<sequence length="126" mass="14446">MKIYQKIGFSILMMHAKKNFQIPSISFFLAPVSPQTFQCLLVPRGKRAIKLYRGVGVEGVWAVRGEPPFSVRTWVAIEGWYRISARGMIDRPAAGIFAGKLFRRLFRRSVLLPFSEFSQQFSDKNC</sequence>
<dbReference type="PATRIC" id="fig|1129367.4.peg.1342"/>
<evidence type="ECO:0000313" key="1">
    <source>
        <dbReference type="EMBL" id="KKE84677.1"/>
    </source>
</evidence>
<reference evidence="1 2" key="1">
    <citation type="journal article" date="2015" name="BMC Genomics">
        <title>Genome mining reveals unlocked bioactive potential of marine Gram-negative bacteria.</title>
        <authorList>
            <person name="Machado H."/>
            <person name="Sonnenschein E.C."/>
            <person name="Melchiorsen J."/>
            <person name="Gram L."/>
        </authorList>
    </citation>
    <scope>NUCLEOTIDE SEQUENCE [LARGE SCALE GENOMIC DNA]</scope>
    <source>
        <strain evidence="1 2">S4054</strain>
    </source>
</reference>
<proteinExistence type="predicted"/>
<accession>A0A0F6AEN2</accession>
<dbReference type="EMBL" id="AUXW01000123">
    <property type="protein sequence ID" value="KKE84677.1"/>
    <property type="molecule type" value="Genomic_DNA"/>
</dbReference>
<comment type="caution">
    <text evidence="1">The sequence shown here is derived from an EMBL/GenBank/DDBJ whole genome shotgun (WGS) entry which is preliminary data.</text>
</comment>
<organism evidence="1 2">
    <name type="scientific">Pseudoalteromonas luteoviolacea S4054</name>
    <dbReference type="NCBI Taxonomy" id="1129367"/>
    <lineage>
        <taxon>Bacteria</taxon>
        <taxon>Pseudomonadati</taxon>
        <taxon>Pseudomonadota</taxon>
        <taxon>Gammaproteobacteria</taxon>
        <taxon>Alteromonadales</taxon>
        <taxon>Pseudoalteromonadaceae</taxon>
        <taxon>Pseudoalteromonas</taxon>
    </lineage>
</organism>